<organism evidence="2 3">
    <name type="scientific">Streptomyces thermolineatus</name>
    <dbReference type="NCBI Taxonomy" id="44033"/>
    <lineage>
        <taxon>Bacteria</taxon>
        <taxon>Bacillati</taxon>
        <taxon>Actinomycetota</taxon>
        <taxon>Actinomycetes</taxon>
        <taxon>Kitasatosporales</taxon>
        <taxon>Streptomycetaceae</taxon>
        <taxon>Streptomyces</taxon>
    </lineage>
</organism>
<feature type="domain" description="ARB-07466-like C-terminal" evidence="1">
    <location>
        <begin position="64"/>
        <end position="176"/>
    </location>
</feature>
<keyword evidence="3" id="KW-1185">Reference proteome</keyword>
<name>A0ABN3MM38_9ACTN</name>
<proteinExistence type="predicted"/>
<gene>
    <name evidence="2" type="ORF">GCM10010406_46440</name>
</gene>
<evidence type="ECO:0000313" key="2">
    <source>
        <dbReference type="EMBL" id="GAA2504540.1"/>
    </source>
</evidence>
<dbReference type="Proteomes" id="UP001501358">
    <property type="component" value="Unassembled WGS sequence"/>
</dbReference>
<evidence type="ECO:0000313" key="3">
    <source>
        <dbReference type="Proteomes" id="UP001501358"/>
    </source>
</evidence>
<dbReference type="RefSeq" id="WP_344385232.1">
    <property type="nucleotide sequence ID" value="NZ_BAAATA010000036.1"/>
</dbReference>
<dbReference type="InterPro" id="IPR058593">
    <property type="entry name" value="ARB_07466-like_C"/>
</dbReference>
<protein>
    <recommendedName>
        <fullName evidence="1">ARB-07466-like C-terminal domain-containing protein</fullName>
    </recommendedName>
</protein>
<evidence type="ECO:0000259" key="1">
    <source>
        <dbReference type="Pfam" id="PF26571"/>
    </source>
</evidence>
<dbReference type="Pfam" id="PF26571">
    <property type="entry name" value="VldE"/>
    <property type="match status" value="1"/>
</dbReference>
<reference evidence="2 3" key="1">
    <citation type="journal article" date="2019" name="Int. J. Syst. Evol. Microbiol.">
        <title>The Global Catalogue of Microorganisms (GCM) 10K type strain sequencing project: providing services to taxonomists for standard genome sequencing and annotation.</title>
        <authorList>
            <consortium name="The Broad Institute Genomics Platform"/>
            <consortium name="The Broad Institute Genome Sequencing Center for Infectious Disease"/>
            <person name="Wu L."/>
            <person name="Ma J."/>
        </authorList>
    </citation>
    <scope>NUCLEOTIDE SEQUENCE [LARGE SCALE GENOMIC DNA]</scope>
    <source>
        <strain evidence="2 3">JCM 6307</strain>
    </source>
</reference>
<dbReference type="EMBL" id="BAAATA010000036">
    <property type="protein sequence ID" value="GAA2504540.1"/>
    <property type="molecule type" value="Genomic_DNA"/>
</dbReference>
<comment type="caution">
    <text evidence="2">The sequence shown here is derived from an EMBL/GenBank/DDBJ whole genome shotgun (WGS) entry which is preliminary data.</text>
</comment>
<sequence>MNEKTTRGRARGGRRRIPLTVKWLAPLAVLGLLALWIPTTDAWVAVRAQMRAASWEKEEPRGPDNITPRMEAVRDAVKKEFGIKGDLGCYREDGGIAGGGEHPLGRACDVMLVDAGGKATGEDLELGRRIVEWVRENADEYGIWYVIHEQRIWSSRWPLKGNAPMEDRGSNTLNHYDHVHISVY</sequence>
<accession>A0ABN3MM38</accession>